<dbReference type="EMBL" id="KE125286">
    <property type="protein sequence ID" value="EPB69520.1"/>
    <property type="molecule type" value="Genomic_DNA"/>
</dbReference>
<dbReference type="GO" id="GO:0034128">
    <property type="term" value="P:negative regulation of MyD88-independent toll-like receptor signaling pathway"/>
    <property type="evidence" value="ECO:0007669"/>
    <property type="project" value="InterPro"/>
</dbReference>
<dbReference type="AlphaFoldDB" id="A0A0D6LBR6"/>
<keyword evidence="3" id="KW-0677">Repeat</keyword>
<dbReference type="PANTHER" id="PTHR22998">
    <property type="entry name" value="SARM1"/>
    <property type="match status" value="1"/>
</dbReference>
<keyword evidence="5" id="KW-1185">Reference proteome</keyword>
<accession>A0A0D6LBR6</accession>
<reference evidence="4 5" key="1">
    <citation type="submission" date="2013-05" db="EMBL/GenBank/DDBJ databases">
        <title>Draft genome of the parasitic nematode Anyclostoma ceylanicum.</title>
        <authorList>
            <person name="Mitreva M."/>
        </authorList>
    </citation>
    <scope>NUCLEOTIDE SEQUENCE [LARGE SCALE GENOMIC DNA]</scope>
</reference>
<dbReference type="GO" id="GO:0030425">
    <property type="term" value="C:dendrite"/>
    <property type="evidence" value="ECO:0007669"/>
    <property type="project" value="TreeGrafter"/>
</dbReference>
<dbReference type="InterPro" id="IPR039184">
    <property type="entry name" value="SARM1"/>
</dbReference>
<dbReference type="GO" id="GO:0003953">
    <property type="term" value="F:NAD+ nucleosidase activity"/>
    <property type="evidence" value="ECO:0007669"/>
    <property type="project" value="InterPro"/>
</dbReference>
<evidence type="ECO:0000256" key="2">
    <source>
        <dbReference type="ARBA" id="ARBA00022490"/>
    </source>
</evidence>
<name>A0A0D6LBR6_9BILA</name>
<dbReference type="GO" id="GO:0035591">
    <property type="term" value="F:signaling adaptor activity"/>
    <property type="evidence" value="ECO:0007669"/>
    <property type="project" value="InterPro"/>
</dbReference>
<organism evidence="4 5">
    <name type="scientific">Ancylostoma ceylanicum</name>
    <dbReference type="NCBI Taxonomy" id="53326"/>
    <lineage>
        <taxon>Eukaryota</taxon>
        <taxon>Metazoa</taxon>
        <taxon>Ecdysozoa</taxon>
        <taxon>Nematoda</taxon>
        <taxon>Chromadorea</taxon>
        <taxon>Rhabditida</taxon>
        <taxon>Rhabditina</taxon>
        <taxon>Rhabditomorpha</taxon>
        <taxon>Strongyloidea</taxon>
        <taxon>Ancylostomatidae</taxon>
        <taxon>Ancylostomatinae</taxon>
        <taxon>Ancylostoma</taxon>
    </lineage>
</organism>
<dbReference type="GO" id="GO:0005737">
    <property type="term" value="C:cytoplasm"/>
    <property type="evidence" value="ECO:0007669"/>
    <property type="project" value="UniProtKB-SubCell"/>
</dbReference>
<evidence type="ECO:0000256" key="1">
    <source>
        <dbReference type="ARBA" id="ARBA00004496"/>
    </source>
</evidence>
<protein>
    <submittedName>
        <fullName evidence="4">Uncharacterized protein</fullName>
    </submittedName>
</protein>
<dbReference type="GO" id="GO:0048678">
    <property type="term" value="P:response to axon injury"/>
    <property type="evidence" value="ECO:0007669"/>
    <property type="project" value="InterPro"/>
</dbReference>
<sequence>MWQRLRCSCEITRSLLKAKIELVASTRLPTPQGEQERRLLPMLKSMRREAKSMAAFHFAMEAAIKKDQNKLDVFQVLFYDDPGARFVVRDDKN</sequence>
<dbReference type="PANTHER" id="PTHR22998:SF1">
    <property type="entry name" value="NAD(+) HYDROLASE SARM1"/>
    <property type="match status" value="1"/>
</dbReference>
<evidence type="ECO:0000256" key="3">
    <source>
        <dbReference type="ARBA" id="ARBA00022737"/>
    </source>
</evidence>
<evidence type="ECO:0000313" key="5">
    <source>
        <dbReference type="Proteomes" id="UP000054495"/>
    </source>
</evidence>
<gene>
    <name evidence="4" type="ORF">ANCCEY_11385</name>
</gene>
<evidence type="ECO:0000313" key="4">
    <source>
        <dbReference type="EMBL" id="EPB69520.1"/>
    </source>
</evidence>
<proteinExistence type="predicted"/>
<keyword evidence="2" id="KW-0963">Cytoplasm</keyword>
<dbReference type="Proteomes" id="UP000054495">
    <property type="component" value="Unassembled WGS sequence"/>
</dbReference>
<comment type="subcellular location">
    <subcellularLocation>
        <location evidence="1">Cytoplasm</location>
    </subcellularLocation>
</comment>